<reference evidence="2 3" key="1">
    <citation type="submission" date="2020-07" db="EMBL/GenBank/DDBJ databases">
        <title>Trichoderma asperellum IC-1 whole genome shotgun sequence.</title>
        <authorList>
            <person name="Kanamasa S."/>
            <person name="Takahashi H."/>
        </authorList>
    </citation>
    <scope>NUCLEOTIDE SEQUENCE [LARGE SCALE GENOMIC DNA]</scope>
    <source>
        <strain evidence="2 3">IC-1</strain>
    </source>
</reference>
<evidence type="ECO:0000313" key="2">
    <source>
        <dbReference type="EMBL" id="GFP58867.1"/>
    </source>
</evidence>
<dbReference type="EMBL" id="BLZH01000011">
    <property type="protein sequence ID" value="GFP58867.1"/>
    <property type="molecule type" value="Genomic_DNA"/>
</dbReference>
<gene>
    <name evidence="2" type="ORF">TASIC1_0011023400</name>
</gene>
<protein>
    <submittedName>
        <fullName evidence="2">Uncharacterized protein</fullName>
    </submittedName>
</protein>
<feature type="chain" id="PRO_5027616444" evidence="1">
    <location>
        <begin position="18"/>
        <end position="113"/>
    </location>
</feature>
<sequence length="113" mass="11536">MFSLLFKSAAIMTATMALTSSAAPQCNTNADCLSGFICGPSDIGTSTDNVCVKTGTCNNKPDPQFPKLGPKCGDSIFCNVGGYCGEGYYKSGGNTILAQVCVNAATGTKCAEP</sequence>
<evidence type="ECO:0000256" key="1">
    <source>
        <dbReference type="SAM" id="SignalP"/>
    </source>
</evidence>
<evidence type="ECO:0000313" key="3">
    <source>
        <dbReference type="Proteomes" id="UP000517252"/>
    </source>
</evidence>
<accession>A0A6V8R1H5</accession>
<keyword evidence="1" id="KW-0732">Signal</keyword>
<dbReference type="OrthoDB" id="4888533at2759"/>
<comment type="caution">
    <text evidence="2">The sequence shown here is derived from an EMBL/GenBank/DDBJ whole genome shotgun (WGS) entry which is preliminary data.</text>
</comment>
<proteinExistence type="predicted"/>
<organism evidence="2 3">
    <name type="scientific">Trichoderma asperellum</name>
    <name type="common">Filamentous fungus</name>
    <dbReference type="NCBI Taxonomy" id="101201"/>
    <lineage>
        <taxon>Eukaryota</taxon>
        <taxon>Fungi</taxon>
        <taxon>Dikarya</taxon>
        <taxon>Ascomycota</taxon>
        <taxon>Pezizomycotina</taxon>
        <taxon>Sordariomycetes</taxon>
        <taxon>Hypocreomycetidae</taxon>
        <taxon>Hypocreales</taxon>
        <taxon>Hypocreaceae</taxon>
        <taxon>Trichoderma</taxon>
    </lineage>
</organism>
<name>A0A6V8R1H5_TRIAP</name>
<feature type="signal peptide" evidence="1">
    <location>
        <begin position="1"/>
        <end position="17"/>
    </location>
</feature>
<dbReference type="AlphaFoldDB" id="A0A6V8R1H5"/>
<dbReference type="Proteomes" id="UP000517252">
    <property type="component" value="Unassembled WGS sequence"/>
</dbReference>